<name>A0ABY4CL18_9BACL</name>
<sequence length="298" mass="31721">MYRVPSNQLVYAMSKDNQPVLRVPSGATVVFETCDCFENQIGNADTPFHSLDWNRINPATGPVFVEDAEPGDVLEVRIESIQIGDQGVMVTGPGLGVIGGDLAENQIRMIPIRDGKAQFSEQIAIPVNPMIGVIGTAPEKEAVSCGTPGKHGGNMDSKIIKQGTTLYLPVNVPGALLALGDLHAAMGDGEVAVCGVEIAGEVTVTVHVLKGKTWKLPMAKTEFALYAIASEKLLDDAATSATRNMVDFLVSEFRLTKHDAIALLSIGGNLQVSQVVDPLKTARFEMPLSVLQQLGFPS</sequence>
<dbReference type="PANTHER" id="PTHR31891:SF1">
    <property type="entry name" value="FORMAMIDASE C869.04-RELATED"/>
    <property type="match status" value="1"/>
</dbReference>
<reference evidence="1" key="1">
    <citation type="submission" date="2021-12" db="EMBL/GenBank/DDBJ databases">
        <title>Alicyclobacillaceae gen. nov., sp. nov., isolated from chalcocite enrichment system.</title>
        <authorList>
            <person name="Jiang Z."/>
        </authorList>
    </citation>
    <scope>NUCLEOTIDE SEQUENCE</scope>
    <source>
        <strain evidence="1">MYW30-H2</strain>
    </source>
</reference>
<evidence type="ECO:0000313" key="2">
    <source>
        <dbReference type="Proteomes" id="UP000830167"/>
    </source>
</evidence>
<dbReference type="Gene3D" id="2.40.10.120">
    <property type="match status" value="1"/>
</dbReference>
<accession>A0ABY4CL18</accession>
<protein>
    <submittedName>
        <fullName evidence="1">Acetamidase/formamidase family protein</fullName>
    </submittedName>
</protein>
<dbReference type="Pfam" id="PF03069">
    <property type="entry name" value="FmdA_AmdA"/>
    <property type="match status" value="2"/>
</dbReference>
<dbReference type="SUPFAM" id="SSF141130">
    <property type="entry name" value="Acetamidase/Formamidase-like"/>
    <property type="match status" value="1"/>
</dbReference>
<dbReference type="EMBL" id="CP089291">
    <property type="protein sequence ID" value="UOF91202.1"/>
    <property type="molecule type" value="Genomic_DNA"/>
</dbReference>
<dbReference type="Proteomes" id="UP000830167">
    <property type="component" value="Chromosome"/>
</dbReference>
<gene>
    <name evidence="1" type="ORF">LSG31_02790</name>
</gene>
<dbReference type="Gene3D" id="2.60.120.580">
    <property type="entry name" value="Acetamidase/Formamidase-like domains"/>
    <property type="match status" value="1"/>
</dbReference>
<keyword evidence="2" id="KW-1185">Reference proteome</keyword>
<dbReference type="PANTHER" id="PTHR31891">
    <property type="entry name" value="FORMAMIDASE C869.04-RELATED"/>
    <property type="match status" value="1"/>
</dbReference>
<dbReference type="InterPro" id="IPR004304">
    <property type="entry name" value="FmdA_AmdA"/>
</dbReference>
<organism evidence="1 2">
    <name type="scientific">Fodinisporobacter ferrooxydans</name>
    <dbReference type="NCBI Taxonomy" id="2901836"/>
    <lineage>
        <taxon>Bacteria</taxon>
        <taxon>Bacillati</taxon>
        <taxon>Bacillota</taxon>
        <taxon>Bacilli</taxon>
        <taxon>Bacillales</taxon>
        <taxon>Alicyclobacillaceae</taxon>
        <taxon>Fodinisporobacter</taxon>
    </lineage>
</organism>
<dbReference type="Gene3D" id="3.10.28.20">
    <property type="entry name" value="Acetamidase/Formamidase-like domains"/>
    <property type="match status" value="1"/>
</dbReference>
<evidence type="ECO:0000313" key="1">
    <source>
        <dbReference type="EMBL" id="UOF91202.1"/>
    </source>
</evidence>
<proteinExistence type="predicted"/>
<dbReference type="RefSeq" id="WP_347437892.1">
    <property type="nucleotide sequence ID" value="NZ_CP089291.1"/>
</dbReference>